<dbReference type="AlphaFoldDB" id="A0A2P2QIP4"/>
<feature type="signal peptide" evidence="1">
    <location>
        <begin position="1"/>
        <end position="21"/>
    </location>
</feature>
<protein>
    <submittedName>
        <fullName evidence="2">Uncharacterized protein</fullName>
    </submittedName>
</protein>
<name>A0A2P2QIP4_RHIMU</name>
<sequence length="59" mass="6573">MSIKILIVSVFFAVLDLIALADHILSRVLKSCKPCTIGMHFHITCTCHILNLCIWADCS</sequence>
<proteinExistence type="predicted"/>
<evidence type="ECO:0000313" key="2">
    <source>
        <dbReference type="EMBL" id="MBX66872.1"/>
    </source>
</evidence>
<feature type="chain" id="PRO_5015183965" evidence="1">
    <location>
        <begin position="22"/>
        <end position="59"/>
    </location>
</feature>
<reference evidence="2" key="1">
    <citation type="submission" date="2018-02" db="EMBL/GenBank/DDBJ databases">
        <title>Rhizophora mucronata_Transcriptome.</title>
        <authorList>
            <person name="Meera S.P."/>
            <person name="Sreeshan A."/>
            <person name="Augustine A."/>
        </authorList>
    </citation>
    <scope>NUCLEOTIDE SEQUENCE</scope>
    <source>
        <tissue evidence="2">Leaf</tissue>
    </source>
</reference>
<evidence type="ECO:0000256" key="1">
    <source>
        <dbReference type="SAM" id="SignalP"/>
    </source>
</evidence>
<accession>A0A2P2QIP4</accession>
<organism evidence="2">
    <name type="scientific">Rhizophora mucronata</name>
    <name type="common">Asiatic mangrove</name>
    <dbReference type="NCBI Taxonomy" id="61149"/>
    <lineage>
        <taxon>Eukaryota</taxon>
        <taxon>Viridiplantae</taxon>
        <taxon>Streptophyta</taxon>
        <taxon>Embryophyta</taxon>
        <taxon>Tracheophyta</taxon>
        <taxon>Spermatophyta</taxon>
        <taxon>Magnoliopsida</taxon>
        <taxon>eudicotyledons</taxon>
        <taxon>Gunneridae</taxon>
        <taxon>Pentapetalae</taxon>
        <taxon>rosids</taxon>
        <taxon>fabids</taxon>
        <taxon>Malpighiales</taxon>
        <taxon>Rhizophoraceae</taxon>
        <taxon>Rhizophora</taxon>
    </lineage>
</organism>
<keyword evidence="1" id="KW-0732">Signal</keyword>
<dbReference type="EMBL" id="GGEC01086388">
    <property type="protein sequence ID" value="MBX66872.1"/>
    <property type="molecule type" value="Transcribed_RNA"/>
</dbReference>